<evidence type="ECO:0000313" key="9">
    <source>
        <dbReference type="Proteomes" id="UP001558652"/>
    </source>
</evidence>
<dbReference type="AlphaFoldDB" id="A0ABD0Z2S6"/>
<protein>
    <recommendedName>
        <fullName evidence="7">G-patch domain-containing protein</fullName>
    </recommendedName>
</protein>
<dbReference type="GO" id="GO:0003677">
    <property type="term" value="F:DNA binding"/>
    <property type="evidence" value="ECO:0007669"/>
    <property type="project" value="UniProtKB-KW"/>
</dbReference>
<dbReference type="PANTHER" id="PTHR46297:SF1">
    <property type="entry name" value="ZINC FINGER CCCH-TYPE WITH G PATCH DOMAIN-CONTAINING PROTEIN"/>
    <property type="match status" value="1"/>
</dbReference>
<evidence type="ECO:0000256" key="3">
    <source>
        <dbReference type="ARBA" id="ARBA00022771"/>
    </source>
</evidence>
<evidence type="ECO:0000256" key="4">
    <source>
        <dbReference type="ARBA" id="ARBA00022833"/>
    </source>
</evidence>
<dbReference type="GO" id="GO:0005634">
    <property type="term" value="C:nucleus"/>
    <property type="evidence" value="ECO:0007669"/>
    <property type="project" value="UniProtKB-SubCell"/>
</dbReference>
<dbReference type="SMART" id="SM00443">
    <property type="entry name" value="G_patch"/>
    <property type="match status" value="1"/>
</dbReference>
<sequence>IFILIYICHTFADVGGSSDLSDTEDNEDYVHLKDSQTEYLVEKSLTREQQPSTKLGEWEKYTKGIGSRLMAKMGYVVGCGLGKEGDGRLDPVEALVLPAGKSLDHCMNLKEAAGGSTDLFSAERIQRRLAQKELRKSQRRYANEKKQEKHNVFNIINKLSSGGIGENKGHLKSKKGAVRRKLSETSGRQLNVERLKLEEDMRSARRDIYILEESLSRHRAGTTTHDKLTAKLGAAHRQLGSLRAADESFAREQNLRHTKRKMTIF</sequence>
<dbReference type="PANTHER" id="PTHR46297">
    <property type="entry name" value="ZINC FINGER CCCH-TYPE WITH G PATCH DOMAIN-CONTAINING PROTEIN"/>
    <property type="match status" value="1"/>
</dbReference>
<evidence type="ECO:0000256" key="2">
    <source>
        <dbReference type="ARBA" id="ARBA00022723"/>
    </source>
</evidence>
<feature type="non-terminal residue" evidence="8">
    <location>
        <position position="1"/>
    </location>
</feature>
<dbReference type="Proteomes" id="UP001558652">
    <property type="component" value="Unassembled WGS sequence"/>
</dbReference>
<dbReference type="Pfam" id="PF01585">
    <property type="entry name" value="G-patch"/>
    <property type="match status" value="1"/>
</dbReference>
<reference evidence="8 9" key="1">
    <citation type="submission" date="2024-07" db="EMBL/GenBank/DDBJ databases">
        <title>Chromosome-level genome assembly of the water stick insect Ranatra chinensis (Heteroptera: Nepidae).</title>
        <authorList>
            <person name="Liu X."/>
        </authorList>
    </citation>
    <scope>NUCLEOTIDE SEQUENCE [LARGE SCALE GENOMIC DNA]</scope>
    <source>
        <strain evidence="8">Cailab_2021Rc</strain>
        <tissue evidence="8">Muscle</tissue>
    </source>
</reference>
<comment type="caution">
    <text evidence="8">The sequence shown here is derived from an EMBL/GenBank/DDBJ whole genome shotgun (WGS) entry which is preliminary data.</text>
</comment>
<keyword evidence="3" id="KW-0863">Zinc-finger</keyword>
<dbReference type="PROSITE" id="PS50174">
    <property type="entry name" value="G_PATCH"/>
    <property type="match status" value="1"/>
</dbReference>
<proteinExistence type="predicted"/>
<evidence type="ECO:0000313" key="8">
    <source>
        <dbReference type="EMBL" id="KAL1131803.1"/>
    </source>
</evidence>
<keyword evidence="2" id="KW-0479">Metal-binding</keyword>
<organism evidence="8 9">
    <name type="scientific">Ranatra chinensis</name>
    <dbReference type="NCBI Taxonomy" id="642074"/>
    <lineage>
        <taxon>Eukaryota</taxon>
        <taxon>Metazoa</taxon>
        <taxon>Ecdysozoa</taxon>
        <taxon>Arthropoda</taxon>
        <taxon>Hexapoda</taxon>
        <taxon>Insecta</taxon>
        <taxon>Pterygota</taxon>
        <taxon>Neoptera</taxon>
        <taxon>Paraneoptera</taxon>
        <taxon>Hemiptera</taxon>
        <taxon>Heteroptera</taxon>
        <taxon>Panheteroptera</taxon>
        <taxon>Nepomorpha</taxon>
        <taxon>Nepidae</taxon>
        <taxon>Ranatrinae</taxon>
        <taxon>Ranatra</taxon>
    </lineage>
</organism>
<dbReference type="EMBL" id="JBFDAA010000006">
    <property type="protein sequence ID" value="KAL1131803.1"/>
    <property type="molecule type" value="Genomic_DNA"/>
</dbReference>
<accession>A0ABD0Z2S6</accession>
<keyword evidence="9" id="KW-1185">Reference proteome</keyword>
<evidence type="ECO:0000256" key="1">
    <source>
        <dbReference type="ARBA" id="ARBA00004123"/>
    </source>
</evidence>
<keyword evidence="4" id="KW-0862">Zinc</keyword>
<comment type="subcellular location">
    <subcellularLocation>
        <location evidence="1">Nucleus</location>
    </subcellularLocation>
</comment>
<keyword evidence="5" id="KW-0238">DNA-binding</keyword>
<evidence type="ECO:0000256" key="5">
    <source>
        <dbReference type="ARBA" id="ARBA00023125"/>
    </source>
</evidence>
<dbReference type="InterPro" id="IPR000467">
    <property type="entry name" value="G_patch_dom"/>
</dbReference>
<name>A0ABD0Z2S6_9HEMI</name>
<dbReference type="GO" id="GO:0008270">
    <property type="term" value="F:zinc ion binding"/>
    <property type="evidence" value="ECO:0007669"/>
    <property type="project" value="UniProtKB-KW"/>
</dbReference>
<keyword evidence="6" id="KW-0539">Nucleus</keyword>
<evidence type="ECO:0000256" key="6">
    <source>
        <dbReference type="ARBA" id="ARBA00023242"/>
    </source>
</evidence>
<gene>
    <name evidence="8" type="ORF">AAG570_011415</name>
</gene>
<evidence type="ECO:0000259" key="7">
    <source>
        <dbReference type="PROSITE" id="PS50174"/>
    </source>
</evidence>
<feature type="domain" description="G-patch" evidence="7">
    <location>
        <begin position="62"/>
        <end position="108"/>
    </location>
</feature>